<feature type="transmembrane region" description="Helical" evidence="1">
    <location>
        <begin position="297"/>
        <end position="315"/>
    </location>
</feature>
<feature type="transmembrane region" description="Helical" evidence="1">
    <location>
        <begin position="85"/>
        <end position="106"/>
    </location>
</feature>
<reference evidence="2 3" key="1">
    <citation type="journal article" date="2019" name="Int. J. Syst. Evol. Microbiol.">
        <title>The Global Catalogue of Microorganisms (GCM) 10K type strain sequencing project: providing services to taxonomists for standard genome sequencing and annotation.</title>
        <authorList>
            <consortium name="The Broad Institute Genomics Platform"/>
            <consortium name="The Broad Institute Genome Sequencing Center for Infectious Disease"/>
            <person name="Wu L."/>
            <person name="Ma J."/>
        </authorList>
    </citation>
    <scope>NUCLEOTIDE SEQUENCE [LARGE SCALE GENOMIC DNA]</scope>
    <source>
        <strain evidence="2 3">DSM 26526</strain>
    </source>
</reference>
<dbReference type="GO" id="GO:0003834">
    <property type="term" value="F:beta-carotene 15,15'-dioxygenase activity"/>
    <property type="evidence" value="ECO:0007669"/>
    <property type="project" value="UniProtKB-EC"/>
</dbReference>
<evidence type="ECO:0000313" key="2">
    <source>
        <dbReference type="EMBL" id="MFC7129998.1"/>
    </source>
</evidence>
<sequence length="349" mass="36585">MDLTSGWGDSAGPNTAVRRLVRLVFAPAWAVLALVAALSAVGYVPPVSAQYALLVGSALFLGLPHGAFDHLVVPRARGNEITSRSLIAVGGLYALLGGGYAVVWFFAPDVAFVGFLLVTWVHWGLGDLAAIVLVADRTHLVGRGRRFLTAAVRGGIPMVVPLVAAPVAYRTVSENVVSLFGTEPTLGWLFAPELRAALGVGFLCLTVAALVAGRTGVTDGATRSSWRLDAGETVLLWVFFAVVPPVLAIGLYFPLWHSARHLVRVALLDAPTTAALSEARDGPALERLARDGAPMTFGGLALFGILALALPAGVATVEGLAGAYLVLLAVLTVPHVVVVSRVDRLQRVW</sequence>
<keyword evidence="1" id="KW-0479">Metal-binding</keyword>
<feature type="binding site" evidence="1">
    <location>
        <position position="65"/>
    </location>
    <ligand>
        <name>Fe cation</name>
        <dbReference type="ChEBI" id="CHEBI:24875"/>
    </ligand>
</feature>
<feature type="binding site" evidence="1">
    <location>
        <position position="122"/>
    </location>
    <ligand>
        <name>Fe cation</name>
        <dbReference type="ChEBI" id="CHEBI:24875"/>
    </ligand>
</feature>
<name>A0ABD5XFI6_9EURY</name>
<dbReference type="Pfam" id="PF15461">
    <property type="entry name" value="BCD"/>
    <property type="match status" value="1"/>
</dbReference>
<feature type="transmembrane region" description="Helical" evidence="1">
    <location>
        <begin position="234"/>
        <end position="255"/>
    </location>
</feature>
<feature type="transmembrane region" description="Helical" evidence="1">
    <location>
        <begin position="194"/>
        <end position="213"/>
    </location>
</feature>
<feature type="transmembrane region" description="Helical" evidence="1">
    <location>
        <begin position="51"/>
        <end position="73"/>
    </location>
</feature>
<comment type="caution">
    <text evidence="2">The sequence shown here is derived from an EMBL/GenBank/DDBJ whole genome shotgun (WGS) entry which is preliminary data.</text>
</comment>
<evidence type="ECO:0000313" key="3">
    <source>
        <dbReference type="Proteomes" id="UP001596460"/>
    </source>
</evidence>
<keyword evidence="1" id="KW-0223">Dioxygenase</keyword>
<dbReference type="GO" id="GO:0016121">
    <property type="term" value="P:carotene catabolic process"/>
    <property type="evidence" value="ECO:0007669"/>
    <property type="project" value="UniProtKB-UniRule"/>
</dbReference>
<dbReference type="EC" id="1.13.11.63" evidence="1"/>
<feature type="binding site" evidence="1">
    <location>
        <position position="261"/>
    </location>
    <ligand>
        <name>Fe cation</name>
        <dbReference type="ChEBI" id="CHEBI:24875"/>
    </ligand>
</feature>
<dbReference type="EMBL" id="JBHTAB010000005">
    <property type="protein sequence ID" value="MFC7129998.1"/>
    <property type="molecule type" value="Genomic_DNA"/>
</dbReference>
<dbReference type="NCBIfam" id="TIGR03753">
    <property type="entry name" value="blh_monoox"/>
    <property type="match status" value="1"/>
</dbReference>
<dbReference type="GO" id="GO:0010436">
    <property type="term" value="F:carotenoid dioxygenase activity"/>
    <property type="evidence" value="ECO:0007669"/>
    <property type="project" value="UniProtKB-UniRule"/>
</dbReference>
<keyword evidence="1" id="KW-1133">Transmembrane helix</keyword>
<dbReference type="Proteomes" id="UP001596460">
    <property type="component" value="Unassembled WGS sequence"/>
</dbReference>
<dbReference type="AlphaFoldDB" id="A0ABD5XFI6"/>
<evidence type="ECO:0000256" key="1">
    <source>
        <dbReference type="HAMAP-Rule" id="MF_02093"/>
    </source>
</evidence>
<comment type="cofactor">
    <cofactor evidence="1">
        <name>Fe(2+)</name>
        <dbReference type="ChEBI" id="CHEBI:29033"/>
    </cofactor>
</comment>
<feature type="transmembrane region" description="Helical" evidence="1">
    <location>
        <begin position="321"/>
        <end position="339"/>
    </location>
</feature>
<feature type="transmembrane region" description="Helical" evidence="1">
    <location>
        <begin position="147"/>
        <end position="169"/>
    </location>
</feature>
<gene>
    <name evidence="2" type="ORF">ACFQI8_11370</name>
</gene>
<protein>
    <recommendedName>
        <fullName evidence="1">Probable beta-carotene 15,15'-dioxygenase</fullName>
        <ecNumber evidence="1">1.13.11.63</ecNumber>
    </recommendedName>
</protein>
<dbReference type="RefSeq" id="WP_390244847.1">
    <property type="nucleotide sequence ID" value="NZ_JBHTAB010000005.1"/>
</dbReference>
<comment type="function">
    <text evidence="1">Catalyzes the cleavage of beta-carotene at its central double bond (15,15') to yield two molecules of all-trans-retinal.</text>
</comment>
<keyword evidence="1" id="KW-0560">Oxidoreductase</keyword>
<comment type="similarity">
    <text evidence="1">Belongs to the Brp/Blh beta-carotene diooxygenase family.</text>
</comment>
<keyword evidence="1" id="KW-0812">Transmembrane</keyword>
<accession>A0ABD5XFI6</accession>
<keyword evidence="1" id="KW-0472">Membrane</keyword>
<proteinExistence type="inferred from homology"/>
<feature type="transmembrane region" description="Helical" evidence="1">
    <location>
        <begin position="20"/>
        <end position="45"/>
    </location>
</feature>
<dbReference type="InterPro" id="IPR022270">
    <property type="entry name" value="Blh_diox"/>
</dbReference>
<keyword evidence="1" id="KW-0408">Iron</keyword>
<dbReference type="HAMAP" id="MF_02093">
    <property type="entry name" value="Beta_carotene_diox"/>
    <property type="match status" value="1"/>
</dbReference>
<organism evidence="2 3">
    <name type="scientific">Haloferax chudinovii</name>
    <dbReference type="NCBI Taxonomy" id="1109010"/>
    <lineage>
        <taxon>Archaea</taxon>
        <taxon>Methanobacteriati</taxon>
        <taxon>Methanobacteriota</taxon>
        <taxon>Stenosarchaea group</taxon>
        <taxon>Halobacteria</taxon>
        <taxon>Halobacteriales</taxon>
        <taxon>Haloferacaceae</taxon>
        <taxon>Haloferax</taxon>
    </lineage>
</organism>
<dbReference type="GO" id="GO:0005886">
    <property type="term" value="C:plasma membrane"/>
    <property type="evidence" value="ECO:0007669"/>
    <property type="project" value="UniProtKB-SubCell"/>
</dbReference>
<keyword evidence="1" id="KW-1003">Cell membrane</keyword>
<dbReference type="GO" id="GO:0005506">
    <property type="term" value="F:iron ion binding"/>
    <property type="evidence" value="ECO:0007669"/>
    <property type="project" value="UniProtKB-UniRule"/>
</dbReference>
<feature type="binding site" evidence="1">
    <location>
        <position position="257"/>
    </location>
    <ligand>
        <name>Fe cation</name>
        <dbReference type="ChEBI" id="CHEBI:24875"/>
    </ligand>
</feature>
<keyword evidence="3" id="KW-1185">Reference proteome</keyword>
<comment type="catalytic activity">
    <reaction evidence="1">
        <text>all-trans-beta-carotene + O2 = 2 all-trans-retinal</text>
        <dbReference type="Rhea" id="RHEA:32887"/>
        <dbReference type="ChEBI" id="CHEBI:15379"/>
        <dbReference type="ChEBI" id="CHEBI:17579"/>
        <dbReference type="ChEBI" id="CHEBI:17898"/>
        <dbReference type="EC" id="1.13.11.63"/>
    </reaction>
</comment>
<comment type="subcellular location">
    <subcellularLocation>
        <location evidence="1">Cell membrane</location>
        <topology evidence="1">Multi-pass membrane protein</topology>
    </subcellularLocation>
</comment>
<feature type="transmembrane region" description="Helical" evidence="1">
    <location>
        <begin position="112"/>
        <end position="135"/>
    </location>
</feature>